<dbReference type="EMBL" id="KI392069">
    <property type="protein sequence ID" value="ERN19388.1"/>
    <property type="molecule type" value="Genomic_DNA"/>
</dbReference>
<dbReference type="Proteomes" id="UP000017836">
    <property type="component" value="Unassembled WGS sequence"/>
</dbReference>
<accession>U5DG34</accession>
<dbReference type="HOGENOM" id="CLU_499096_0_0_1"/>
<evidence type="ECO:0008006" key="4">
    <source>
        <dbReference type="Google" id="ProtNLM"/>
    </source>
</evidence>
<dbReference type="Gramene" id="ERN19388">
    <property type="protein sequence ID" value="ERN19388"/>
    <property type="gene ID" value="AMTR_s00069p00144900"/>
</dbReference>
<dbReference type="PANTHER" id="PTHR33623">
    <property type="entry name" value="OS04G0572500 PROTEIN"/>
    <property type="match status" value="1"/>
</dbReference>
<evidence type="ECO:0000256" key="1">
    <source>
        <dbReference type="SAM" id="MobiDB-lite"/>
    </source>
</evidence>
<keyword evidence="3" id="KW-1185">Reference proteome</keyword>
<name>U5DG34_AMBTC</name>
<dbReference type="PANTHER" id="PTHR33623:SF4">
    <property type="entry name" value="DUF4378 DOMAIN-CONTAINING PROTEIN"/>
    <property type="match status" value="1"/>
</dbReference>
<evidence type="ECO:0000313" key="2">
    <source>
        <dbReference type="EMBL" id="ERN19388.1"/>
    </source>
</evidence>
<dbReference type="OrthoDB" id="668456at2759"/>
<sequence length="546" mass="62015">MAPIPSLKANSEEKSMVAKQEVVMEKQRPMMLKDFLNDTSSVLCSDSFNKSEISIHDYSSVHCYSIHKRPIFKESNPPLTTTMKRHLQMESKEAKHMNLLRSRSLASSTTISSLQKASEAVFGAVKLFQFAPKEPLKAEEFSGQKQSRIRLLRTILRRVRERKPNIKLNQEHGKSLSTRFTAAMRNFSRRSRSSEKHDEECETTLRVRDIVRWRSFGDERFPVLDCCDCAEESEASEKEASDSSSSSSSTWSCPSSNLLCSSQSSDYSGDGDEIQDKELLSLQSLKSPNYPCSELGPSTMEASSKEIVILGASDSMGTTSCFSQNEREGDAIACLEEDECSEVYEKEQFSPVSVLDFPFEDEENASFERSLANIERTKQQLLQKLCRYENLAQLDPLDLEQRIASWEAEDSSEESGDNSLDLTGKTDYEDDAGLSEEHVKELLICFKTGVKAPRGAFNKLIYDTINEELGSFGFQGEQREEEEEIVKGVCSKIKAWELVEGGSYWYRNVWDEEKWRKYGEEMEEIVVETEGLVWDLLVEELMVDLV</sequence>
<evidence type="ECO:0000313" key="3">
    <source>
        <dbReference type="Proteomes" id="UP000017836"/>
    </source>
</evidence>
<dbReference type="KEGG" id="atr:18447772"/>
<dbReference type="eggNOG" id="ENOG502QW90">
    <property type="taxonomic scope" value="Eukaryota"/>
</dbReference>
<feature type="region of interest" description="Disordered" evidence="1">
    <location>
        <begin position="406"/>
        <end position="428"/>
    </location>
</feature>
<organism evidence="2 3">
    <name type="scientific">Amborella trichopoda</name>
    <dbReference type="NCBI Taxonomy" id="13333"/>
    <lineage>
        <taxon>Eukaryota</taxon>
        <taxon>Viridiplantae</taxon>
        <taxon>Streptophyta</taxon>
        <taxon>Embryophyta</taxon>
        <taxon>Tracheophyta</taxon>
        <taxon>Spermatophyta</taxon>
        <taxon>Magnoliopsida</taxon>
        <taxon>Amborellales</taxon>
        <taxon>Amborellaceae</taxon>
        <taxon>Amborella</taxon>
    </lineage>
</organism>
<protein>
    <recommendedName>
        <fullName evidence="4">DUF4378 domain-containing protein</fullName>
    </recommendedName>
</protein>
<dbReference type="OMA" id="KDIIRWT"/>
<dbReference type="AlphaFoldDB" id="U5DG34"/>
<gene>
    <name evidence="2" type="ORF">AMTR_s00069p00144900</name>
</gene>
<reference evidence="3" key="1">
    <citation type="journal article" date="2013" name="Science">
        <title>The Amborella genome and the evolution of flowering plants.</title>
        <authorList>
            <consortium name="Amborella Genome Project"/>
        </authorList>
    </citation>
    <scope>NUCLEOTIDE SEQUENCE [LARGE SCALE GENOMIC DNA]</scope>
</reference>
<feature type="compositionally biased region" description="Acidic residues" evidence="1">
    <location>
        <begin position="407"/>
        <end position="416"/>
    </location>
</feature>
<proteinExistence type="predicted"/>